<protein>
    <submittedName>
        <fullName evidence="5">Amino acid ABC transporter substrate-binding protein</fullName>
    </submittedName>
</protein>
<dbReference type="CDD" id="cd06338">
    <property type="entry name" value="PBP1_ABC_ligand_binding-like"/>
    <property type="match status" value="1"/>
</dbReference>
<sequence>MAADASHDNQQVIHIGAAISLSGTFATSGRYVRDGYEFAVETINARGGILVNGEHREIVLTYRDDRSEAGEATTIVENMVRQEGVRFLLGPYSTQLAQAVEPIAERYKLPMLEAGAAGSSLFERGYRYLFGVLTTTEHYMDDVFVVAAEKAAPKLGKPASEIRVGLAVRDDRFSRDLRDEVLSEIRKHDMRLVIDDRLPQDPTDMSMTLDRVKRLEPDIMVISGHEEAALAALDHLHRQRIAVPMLAVTHCHPANIIKAKPGFSEGVFCPMQWHPSVPYRDDVFGSAHDYAEKFSRRYGYPPPNQAAQASAAILVYLRAIEKCDSLDPDKVRETLAALETETFYGPIDFDDGGRNIAKPMLLMQVINGEYVMLAPNKFGRAEPVIQLRPAR</sequence>
<evidence type="ECO:0000313" key="6">
    <source>
        <dbReference type="Proteomes" id="UP001597102"/>
    </source>
</evidence>
<dbReference type="Gene3D" id="3.40.50.2300">
    <property type="match status" value="2"/>
</dbReference>
<dbReference type="InterPro" id="IPR051010">
    <property type="entry name" value="BCAA_transport"/>
</dbReference>
<feature type="domain" description="Leucine-binding protein" evidence="4">
    <location>
        <begin position="13"/>
        <end position="368"/>
    </location>
</feature>
<dbReference type="PANTHER" id="PTHR30483:SF37">
    <property type="entry name" value="ABC TRANSPORTER SUBSTRATE-BINDING PROTEIN"/>
    <property type="match status" value="1"/>
</dbReference>
<evidence type="ECO:0000313" key="5">
    <source>
        <dbReference type="EMBL" id="MFD0987409.1"/>
    </source>
</evidence>
<dbReference type="InterPro" id="IPR028081">
    <property type="entry name" value="Leu-bd"/>
</dbReference>
<dbReference type="Pfam" id="PF13458">
    <property type="entry name" value="Peripla_BP_6"/>
    <property type="match status" value="1"/>
</dbReference>
<dbReference type="Proteomes" id="UP001597102">
    <property type="component" value="Unassembled WGS sequence"/>
</dbReference>
<dbReference type="SUPFAM" id="SSF53822">
    <property type="entry name" value="Periplasmic binding protein-like I"/>
    <property type="match status" value="1"/>
</dbReference>
<reference evidence="6" key="1">
    <citation type="journal article" date="2019" name="Int. J. Syst. Evol. Microbiol.">
        <title>The Global Catalogue of Microorganisms (GCM) 10K type strain sequencing project: providing services to taxonomists for standard genome sequencing and annotation.</title>
        <authorList>
            <consortium name="The Broad Institute Genomics Platform"/>
            <consortium name="The Broad Institute Genome Sequencing Center for Infectious Disease"/>
            <person name="Wu L."/>
            <person name="Ma J."/>
        </authorList>
    </citation>
    <scope>NUCLEOTIDE SEQUENCE [LARGE SCALE GENOMIC DNA]</scope>
    <source>
        <strain evidence="6">CCUG 61697</strain>
    </source>
</reference>
<dbReference type="EMBL" id="JBHTJO010000001">
    <property type="protein sequence ID" value="MFD0987409.1"/>
    <property type="molecule type" value="Genomic_DNA"/>
</dbReference>
<evidence type="ECO:0000256" key="1">
    <source>
        <dbReference type="ARBA" id="ARBA00010062"/>
    </source>
</evidence>
<name>A0ABW3JAT7_9HYPH</name>
<dbReference type="InterPro" id="IPR028082">
    <property type="entry name" value="Peripla_BP_I"/>
</dbReference>
<comment type="caution">
    <text evidence="5">The sequence shown here is derived from an EMBL/GenBank/DDBJ whole genome shotgun (WGS) entry which is preliminary data.</text>
</comment>
<accession>A0ABW3JAT7</accession>
<evidence type="ECO:0000259" key="4">
    <source>
        <dbReference type="Pfam" id="PF13458"/>
    </source>
</evidence>
<organism evidence="5 6">
    <name type="scientific">Methyloligella solikamskensis</name>
    <dbReference type="NCBI Taxonomy" id="1177756"/>
    <lineage>
        <taxon>Bacteria</taxon>
        <taxon>Pseudomonadati</taxon>
        <taxon>Pseudomonadota</taxon>
        <taxon>Alphaproteobacteria</taxon>
        <taxon>Hyphomicrobiales</taxon>
        <taxon>Hyphomicrobiaceae</taxon>
        <taxon>Methyloligella</taxon>
    </lineage>
</organism>
<keyword evidence="2" id="KW-0732">Signal</keyword>
<dbReference type="RefSeq" id="WP_379089326.1">
    <property type="nucleotide sequence ID" value="NZ_JBHTJO010000001.1"/>
</dbReference>
<evidence type="ECO:0000256" key="2">
    <source>
        <dbReference type="ARBA" id="ARBA00022729"/>
    </source>
</evidence>
<evidence type="ECO:0000256" key="3">
    <source>
        <dbReference type="ARBA" id="ARBA00022970"/>
    </source>
</evidence>
<comment type="similarity">
    <text evidence="1">Belongs to the leucine-binding protein family.</text>
</comment>
<keyword evidence="6" id="KW-1185">Reference proteome</keyword>
<keyword evidence="3" id="KW-0029">Amino-acid transport</keyword>
<dbReference type="PANTHER" id="PTHR30483">
    <property type="entry name" value="LEUCINE-SPECIFIC-BINDING PROTEIN"/>
    <property type="match status" value="1"/>
</dbReference>
<proteinExistence type="inferred from homology"/>
<keyword evidence="3" id="KW-0813">Transport</keyword>
<gene>
    <name evidence="5" type="ORF">ACFQ2F_09910</name>
</gene>